<dbReference type="InterPro" id="IPR025965">
    <property type="entry name" value="FlgD/Vpr_Ig-like"/>
</dbReference>
<evidence type="ECO:0000256" key="3">
    <source>
        <dbReference type="ARBA" id="ARBA00022795"/>
    </source>
</evidence>
<dbReference type="EMBL" id="AP024355">
    <property type="protein sequence ID" value="BCR06631.1"/>
    <property type="molecule type" value="Genomic_DNA"/>
</dbReference>
<comment type="function">
    <text evidence="4">Required for flagellar hook formation. May act as a scaffolding protein.</text>
</comment>
<dbReference type="Proteomes" id="UP001319827">
    <property type="component" value="Chromosome"/>
</dbReference>
<keyword evidence="3" id="KW-1005">Bacterial flagellum biogenesis</keyword>
<dbReference type="Pfam" id="PF13861">
    <property type="entry name" value="FLgD_tudor"/>
    <property type="match status" value="1"/>
</dbReference>
<reference evidence="7 8" key="1">
    <citation type="journal article" date="2016" name="C (Basel)">
        <title>Selective Growth of and Electricity Production by Marine Exoelectrogenic Bacteria in Self-Aggregated Hydrogel of Microbially Reduced Graphene Oxide.</title>
        <authorList>
            <person name="Yoshida N."/>
            <person name="Goto Y."/>
            <person name="Miyata Y."/>
        </authorList>
    </citation>
    <scope>NUCLEOTIDE SEQUENCE [LARGE SCALE GENOMIC DNA]</scope>
    <source>
        <strain evidence="7 8">NIT-T3</strain>
    </source>
</reference>
<dbReference type="Gene3D" id="2.60.40.4070">
    <property type="match status" value="1"/>
</dbReference>
<evidence type="ECO:0000256" key="1">
    <source>
        <dbReference type="ARBA" id="ARBA00010577"/>
    </source>
</evidence>
<protein>
    <recommendedName>
        <fullName evidence="2">Basal-body rod modification protein FlgD</fullName>
    </recommendedName>
</protein>
<dbReference type="InterPro" id="IPR025963">
    <property type="entry name" value="FLgD_Tudor"/>
</dbReference>
<evidence type="ECO:0000256" key="4">
    <source>
        <dbReference type="ARBA" id="ARBA00024746"/>
    </source>
</evidence>
<evidence type="ECO:0000256" key="2">
    <source>
        <dbReference type="ARBA" id="ARBA00016013"/>
    </source>
</evidence>
<evidence type="ECO:0000259" key="6">
    <source>
        <dbReference type="Pfam" id="PF13861"/>
    </source>
</evidence>
<name>A0ABM8HZV1_9BACT</name>
<reference evidence="7 8" key="2">
    <citation type="journal article" date="2021" name="Int. J. Syst. Evol. Microbiol.">
        <title>Isolation and Polyphasic Characterization of Desulfuromonas versatilis sp. Nov., an Electrogenic Bacteria Capable of Versatile Metabolism Isolated from a Graphene Oxide-Reducing Enrichment Culture.</title>
        <authorList>
            <person name="Xie L."/>
            <person name="Yoshida N."/>
            <person name="Ishii S."/>
            <person name="Meng L."/>
        </authorList>
    </citation>
    <scope>NUCLEOTIDE SEQUENCE [LARGE SCALE GENOMIC DNA]</scope>
    <source>
        <strain evidence="7 8">NIT-T3</strain>
    </source>
</reference>
<evidence type="ECO:0000259" key="5">
    <source>
        <dbReference type="Pfam" id="PF13860"/>
    </source>
</evidence>
<comment type="similarity">
    <text evidence="1">Belongs to the FlgD family.</text>
</comment>
<proteinExistence type="inferred from homology"/>
<evidence type="ECO:0000313" key="8">
    <source>
        <dbReference type="Proteomes" id="UP001319827"/>
    </source>
</evidence>
<organism evidence="7 8">
    <name type="scientific">Desulfuromonas versatilis</name>
    <dbReference type="NCBI Taxonomy" id="2802975"/>
    <lineage>
        <taxon>Bacteria</taxon>
        <taxon>Pseudomonadati</taxon>
        <taxon>Thermodesulfobacteriota</taxon>
        <taxon>Desulfuromonadia</taxon>
        <taxon>Desulfuromonadales</taxon>
        <taxon>Desulfuromonadaceae</taxon>
        <taxon>Desulfuromonas</taxon>
    </lineage>
</organism>
<accession>A0ABM8HZV1</accession>
<dbReference type="Pfam" id="PF03963">
    <property type="entry name" value="FlgD"/>
    <property type="match status" value="1"/>
</dbReference>
<feature type="domain" description="FlgD Tudor-like" evidence="6">
    <location>
        <begin position="63"/>
        <end position="190"/>
    </location>
</feature>
<feature type="domain" description="FlgD/Vpr Ig-like" evidence="5">
    <location>
        <begin position="77"/>
        <end position="151"/>
    </location>
</feature>
<dbReference type="Gene3D" id="2.30.30.910">
    <property type="match status" value="1"/>
</dbReference>
<evidence type="ECO:0000313" key="7">
    <source>
        <dbReference type="EMBL" id="BCR06631.1"/>
    </source>
</evidence>
<dbReference type="Pfam" id="PF13860">
    <property type="entry name" value="FlgD_ig"/>
    <property type="match status" value="1"/>
</dbReference>
<keyword evidence="8" id="KW-1185">Reference proteome</keyword>
<dbReference type="InterPro" id="IPR005648">
    <property type="entry name" value="FlgD"/>
</dbReference>
<sequence>MGKEDFLQLLVAQLQNQDPLNPQDPTEFTAQLAQYSSLEQLFTVNQNLEQMASGSAEMERVAALSMIGREVVTESSTFSLDGKPVELGYRLGQAAADVRLQVLNSNGQMVADLSAEELSAGSHFLSWDGKGSDGQPLPAGQYSLTIKASDSQQQALSARSLVKGTVDGVEMGSSGSVLTTNAGSFALAKVISVKDL</sequence>
<gene>
    <name evidence="7" type="primary">flgD</name>
    <name evidence="7" type="ORF">DESUT3_37000</name>
</gene>